<evidence type="ECO:0000256" key="5">
    <source>
        <dbReference type="ARBA" id="ARBA00006435"/>
    </source>
</evidence>
<dbReference type="EMBL" id="DAAFZM010000014">
    <property type="protein sequence ID" value="HAB2185496.1"/>
    <property type="molecule type" value="Genomic_DNA"/>
</dbReference>
<evidence type="ECO:0000313" key="35">
    <source>
        <dbReference type="EMBL" id="HAB5478615.1"/>
    </source>
</evidence>
<evidence type="ECO:0000313" key="24">
    <source>
        <dbReference type="EMBL" id="HAB2324372.1"/>
    </source>
</evidence>
<comment type="subcellular location">
    <subcellularLocation>
        <location evidence="2">Cell membrane</location>
        <topology evidence="2">Single-pass membrane protein</topology>
    </subcellularLocation>
</comment>
<accession>A0A726ICA5</accession>
<evidence type="ECO:0000256" key="11">
    <source>
        <dbReference type="ARBA" id="ARBA00022801"/>
    </source>
</evidence>
<dbReference type="EMBL" id="DAAFWY010000015">
    <property type="protein sequence ID" value="HAB1847728.1"/>
    <property type="molecule type" value="Genomic_DNA"/>
</dbReference>
<evidence type="ECO:0000313" key="39">
    <source>
        <dbReference type="EMBL" id="HAE1593810.1"/>
    </source>
</evidence>
<evidence type="ECO:0000313" key="19">
    <source>
        <dbReference type="EMBL" id="HAB1775969.1"/>
    </source>
</evidence>
<dbReference type="EMBL" id="DAAQZP010000006">
    <property type="protein sequence ID" value="HAE1593810.1"/>
    <property type="molecule type" value="Genomic_DNA"/>
</dbReference>
<evidence type="ECO:0000256" key="4">
    <source>
        <dbReference type="ARBA" id="ARBA00005189"/>
    </source>
</evidence>
<keyword evidence="10" id="KW-0812">Transmembrane</keyword>
<dbReference type="GO" id="GO:0008715">
    <property type="term" value="F:CDP-diacylglycerol diphosphatase activity"/>
    <property type="evidence" value="ECO:0007669"/>
    <property type="project" value="UniProtKB-EC"/>
</dbReference>
<evidence type="ECO:0000256" key="7">
    <source>
        <dbReference type="ARBA" id="ARBA00019608"/>
    </source>
</evidence>
<sequence>MHYGKSFLNSACPISYSIKIQRPARKSNLALATQRNLLTLNRASAEEIQDHQCEILK</sequence>
<evidence type="ECO:0000313" key="28">
    <source>
        <dbReference type="EMBL" id="HAB4100414.1"/>
    </source>
</evidence>
<evidence type="ECO:0000256" key="12">
    <source>
        <dbReference type="ARBA" id="ARBA00022989"/>
    </source>
</evidence>
<dbReference type="EMBL" id="DAAGVM010000012">
    <property type="protein sequence ID" value="HAB4723005.1"/>
    <property type="molecule type" value="Genomic_DNA"/>
</dbReference>
<dbReference type="EC" id="3.6.1.26" evidence="6"/>
<evidence type="ECO:0000313" key="37">
    <source>
        <dbReference type="EMBL" id="HAE1265474.1"/>
    </source>
</evidence>
<dbReference type="Pfam" id="PF02611">
    <property type="entry name" value="CDH"/>
    <property type="match status" value="1"/>
</dbReference>
<dbReference type="EMBL" id="DAAGBA010000009">
    <property type="protein sequence ID" value="HAB2324372.1"/>
    <property type="molecule type" value="Genomic_DNA"/>
</dbReference>
<dbReference type="InterPro" id="IPR036265">
    <property type="entry name" value="HIT-like_sf"/>
</dbReference>
<evidence type="ECO:0000313" key="29">
    <source>
        <dbReference type="EMBL" id="HAB4455786.1"/>
    </source>
</evidence>
<evidence type="ECO:0000313" key="21">
    <source>
        <dbReference type="EMBL" id="HAB1977202.1"/>
    </source>
</evidence>
<comment type="pathway">
    <text evidence="4">Lipid metabolism.</text>
</comment>
<reference evidence="37" key="1">
    <citation type="journal article" date="2018" name="Genome Biol.">
        <title>SKESA: strategic k-mer extension for scrupulous assemblies.</title>
        <authorList>
            <person name="Souvorov A."/>
            <person name="Agarwala R."/>
            <person name="Lipman D.J."/>
        </authorList>
    </citation>
    <scope>NUCLEOTIDE SEQUENCE</scope>
    <source>
        <strain evidence="37">Salmonella enterica</strain>
    </source>
</reference>
<keyword evidence="9" id="KW-0444">Lipid biosynthesis</keyword>
<dbReference type="EMBL" id="DAAHFA010000015">
    <property type="protein sequence ID" value="HAB5841903.1"/>
    <property type="molecule type" value="Genomic_DNA"/>
</dbReference>
<reference evidence="37" key="2">
    <citation type="submission" date="2019-10" db="EMBL/GenBank/DDBJ databases">
        <authorList>
            <consortium name="NCBI Pathogen Detection Project"/>
        </authorList>
    </citation>
    <scope>NUCLEOTIDE SEQUENCE</scope>
    <source>
        <strain evidence="37">Salmonella enterica</strain>
    </source>
</reference>
<dbReference type="EMBL" id="DAAHCF010000058">
    <property type="protein sequence ID" value="HAB5478615.1"/>
    <property type="molecule type" value="Genomic_DNA"/>
</dbReference>
<dbReference type="EMBL" id="DAAFWI010000012">
    <property type="protein sequence ID" value="HAB1775969.1"/>
    <property type="molecule type" value="Genomic_DNA"/>
</dbReference>
<dbReference type="EMBL" id="DAAFXY010000005">
    <property type="protein sequence ID" value="HAB1977202.1"/>
    <property type="molecule type" value="Genomic_DNA"/>
</dbReference>
<evidence type="ECO:0000256" key="9">
    <source>
        <dbReference type="ARBA" id="ARBA00022516"/>
    </source>
</evidence>
<evidence type="ECO:0000256" key="13">
    <source>
        <dbReference type="ARBA" id="ARBA00023098"/>
    </source>
</evidence>
<evidence type="ECO:0000256" key="14">
    <source>
        <dbReference type="ARBA" id="ARBA00023136"/>
    </source>
</evidence>
<evidence type="ECO:0000313" key="23">
    <source>
        <dbReference type="EMBL" id="HAB2185496.1"/>
    </source>
</evidence>
<keyword evidence="14" id="KW-0472">Membrane</keyword>
<dbReference type="EMBL" id="DAAHAQ010000013">
    <property type="protein sequence ID" value="HAB5328735.1"/>
    <property type="molecule type" value="Genomic_DNA"/>
</dbReference>
<evidence type="ECO:0000313" key="33">
    <source>
        <dbReference type="EMBL" id="HAB5017452.1"/>
    </source>
</evidence>
<evidence type="ECO:0000256" key="17">
    <source>
        <dbReference type="ARBA" id="ARBA00032888"/>
    </source>
</evidence>
<dbReference type="InterPro" id="IPR003763">
    <property type="entry name" value="CDP-diacylglyc_Pase"/>
</dbReference>
<dbReference type="EMBL" id="DAAGOS010000010">
    <property type="protein sequence ID" value="HAB3922942.1"/>
    <property type="molecule type" value="Genomic_DNA"/>
</dbReference>
<evidence type="ECO:0000256" key="1">
    <source>
        <dbReference type="ARBA" id="ARBA00001007"/>
    </source>
</evidence>
<dbReference type="GO" id="GO:0008654">
    <property type="term" value="P:phospholipid biosynthetic process"/>
    <property type="evidence" value="ECO:0007669"/>
    <property type="project" value="UniProtKB-KW"/>
</dbReference>
<comment type="pathway">
    <text evidence="3">Phospholipid metabolism; CDP-diacylglycerol degradation; phosphatidate from CDP-diacylglycerol: step 1/1.</text>
</comment>
<dbReference type="GO" id="GO:0005886">
    <property type="term" value="C:plasma membrane"/>
    <property type="evidence" value="ECO:0007669"/>
    <property type="project" value="UniProtKB-SubCell"/>
</dbReference>
<dbReference type="EMBL" id="DAAGPC010000010">
    <property type="protein sequence ID" value="HAB3977366.1"/>
    <property type="molecule type" value="Genomic_DNA"/>
</dbReference>
<name>A0A726ICA5_SALDZ</name>
<keyword evidence="11" id="KW-0378">Hydrolase</keyword>
<evidence type="ECO:0000313" key="25">
    <source>
        <dbReference type="EMBL" id="HAB3843290.1"/>
    </source>
</evidence>
<keyword evidence="15" id="KW-0594">Phospholipid biosynthesis</keyword>
<organism evidence="37">
    <name type="scientific">Salmonella diarizonae</name>
    <dbReference type="NCBI Taxonomy" id="59204"/>
    <lineage>
        <taxon>Bacteria</taxon>
        <taxon>Pseudomonadati</taxon>
        <taxon>Pseudomonadota</taxon>
        <taxon>Gammaproteobacteria</taxon>
        <taxon>Enterobacterales</taxon>
        <taxon>Enterobacteriaceae</taxon>
        <taxon>Salmonella</taxon>
    </lineage>
</organism>
<dbReference type="EMBL" id="DAAGVL010000023">
    <property type="protein sequence ID" value="HAB4721010.1"/>
    <property type="molecule type" value="Genomic_DNA"/>
</dbReference>
<evidence type="ECO:0000313" key="32">
    <source>
        <dbReference type="EMBL" id="HAB4723005.1"/>
    </source>
</evidence>
<evidence type="ECO:0000313" key="34">
    <source>
        <dbReference type="EMBL" id="HAB5328735.1"/>
    </source>
</evidence>
<evidence type="ECO:0000313" key="20">
    <source>
        <dbReference type="EMBL" id="HAB1847728.1"/>
    </source>
</evidence>
<evidence type="ECO:0000256" key="16">
    <source>
        <dbReference type="ARBA" id="ARBA00023264"/>
    </source>
</evidence>
<keyword evidence="8" id="KW-1003">Cell membrane</keyword>
<evidence type="ECO:0000256" key="8">
    <source>
        <dbReference type="ARBA" id="ARBA00022475"/>
    </source>
</evidence>
<protein>
    <recommendedName>
        <fullName evidence="7">CDP-diacylglycerol pyrophosphatase</fullName>
        <ecNumber evidence="6">3.6.1.26</ecNumber>
    </recommendedName>
    <alternativeName>
        <fullName evidence="17">CDP-diacylglycerol phosphatidylhydrolase</fullName>
    </alternativeName>
    <alternativeName>
        <fullName evidence="18">CDP-diglyceride hydrolase</fullName>
    </alternativeName>
</protein>
<dbReference type="EMBL" id="DAAQZS010000020">
    <property type="protein sequence ID" value="HAE1475759.1"/>
    <property type="molecule type" value="Genomic_DNA"/>
</dbReference>
<dbReference type="EMBL" id="DAAFYE010000010">
    <property type="protein sequence ID" value="HAB1991090.1"/>
    <property type="molecule type" value="Genomic_DNA"/>
</dbReference>
<evidence type="ECO:0000313" key="31">
    <source>
        <dbReference type="EMBL" id="HAB4721010.1"/>
    </source>
</evidence>
<evidence type="ECO:0000313" key="22">
    <source>
        <dbReference type="EMBL" id="HAB1991090.1"/>
    </source>
</evidence>
<gene>
    <name evidence="37" type="ORF">G2916_13115</name>
    <name evidence="39" type="ORF">G2997_03680</name>
    <name evidence="38" type="ORF">G3A00_17740</name>
    <name evidence="33" type="ORF">GB016_13105</name>
    <name evidence="21" type="ORF">GB034_03745</name>
    <name evidence="22" type="ORF">GB088_07755</name>
    <name evidence="35" type="ORF">GB236_11730</name>
    <name evidence="36" type="ORF">GB246_14065</name>
    <name evidence="24" type="ORF">GB337_04900</name>
    <name evidence="23" type="ORF">GB348_12765</name>
    <name evidence="34" type="ORF">GBS30_03290</name>
    <name evidence="26" type="ORF">GBV97_05805</name>
    <name evidence="25" type="ORF">GBW00_15340</name>
    <name evidence="27" type="ORF">GBX19_07020</name>
    <name evidence="19" type="ORF">GBY11_10455</name>
    <name evidence="28" type="ORF">GBY15_12025</name>
    <name evidence="29" type="ORF">GBY49_05070</name>
    <name evidence="20" type="ORF">GBZ10_14995</name>
    <name evidence="30" type="ORF">GBZ12_06620</name>
    <name evidence="31" type="ORF">GBZ37_16590</name>
    <name evidence="32" type="ORF">GBZ41_04170</name>
</gene>
<dbReference type="EMBL" id="DAAGTE010000010">
    <property type="protein sequence ID" value="HAB4455786.1"/>
    <property type="molecule type" value="Genomic_DNA"/>
</dbReference>
<comment type="similarity">
    <text evidence="5">Belongs to the Cdh family.</text>
</comment>
<comment type="catalytic activity">
    <reaction evidence="1">
        <text>a CDP-1,2-diacyl-sn-glycerol + H2O = a 1,2-diacyl-sn-glycero-3-phosphate + CMP + 2 H(+)</text>
        <dbReference type="Rhea" id="RHEA:15221"/>
        <dbReference type="ChEBI" id="CHEBI:15377"/>
        <dbReference type="ChEBI" id="CHEBI:15378"/>
        <dbReference type="ChEBI" id="CHEBI:58332"/>
        <dbReference type="ChEBI" id="CHEBI:58608"/>
        <dbReference type="ChEBI" id="CHEBI:60377"/>
        <dbReference type="EC" id="3.6.1.26"/>
    </reaction>
</comment>
<proteinExistence type="inferred from homology"/>
<evidence type="ECO:0000256" key="10">
    <source>
        <dbReference type="ARBA" id="ARBA00022692"/>
    </source>
</evidence>
<dbReference type="UniPathway" id="UPA00609">
    <property type="reaction ID" value="UER00664"/>
</dbReference>
<evidence type="ECO:0000313" key="38">
    <source>
        <dbReference type="EMBL" id="HAE1475759.1"/>
    </source>
</evidence>
<dbReference type="EMBL" id="DAAGVB010000012">
    <property type="protein sequence ID" value="HAB4673548.1"/>
    <property type="molecule type" value="Genomic_DNA"/>
</dbReference>
<evidence type="ECO:0000256" key="2">
    <source>
        <dbReference type="ARBA" id="ARBA00004162"/>
    </source>
</evidence>
<evidence type="ECO:0000313" key="27">
    <source>
        <dbReference type="EMBL" id="HAB3977366.1"/>
    </source>
</evidence>
<evidence type="ECO:0000256" key="15">
    <source>
        <dbReference type="ARBA" id="ARBA00023209"/>
    </source>
</evidence>
<evidence type="ECO:0000256" key="3">
    <source>
        <dbReference type="ARBA" id="ARBA00004927"/>
    </source>
</evidence>
<evidence type="ECO:0000313" key="36">
    <source>
        <dbReference type="EMBL" id="HAB5841903.1"/>
    </source>
</evidence>
<evidence type="ECO:0000313" key="26">
    <source>
        <dbReference type="EMBL" id="HAB3922942.1"/>
    </source>
</evidence>
<dbReference type="EMBL" id="DAAQXJ010000055">
    <property type="protein sequence ID" value="HAE1265474.1"/>
    <property type="molecule type" value="Genomic_DNA"/>
</dbReference>
<evidence type="ECO:0000313" key="30">
    <source>
        <dbReference type="EMBL" id="HAB4673548.1"/>
    </source>
</evidence>
<evidence type="ECO:0000256" key="6">
    <source>
        <dbReference type="ARBA" id="ARBA00012375"/>
    </source>
</evidence>
<keyword evidence="16" id="KW-1208">Phospholipid metabolism</keyword>
<keyword evidence="12" id="KW-1133">Transmembrane helix</keyword>
<dbReference type="EMBL" id="DAAGNY010000015">
    <property type="protein sequence ID" value="HAB3843290.1"/>
    <property type="molecule type" value="Genomic_DNA"/>
</dbReference>
<dbReference type="AlphaFoldDB" id="A0A726ICA5"/>
<comment type="caution">
    <text evidence="37">The sequence shown here is derived from an EMBL/GenBank/DDBJ whole genome shotgun (WGS) entry which is preliminary data.</text>
</comment>
<dbReference type="GO" id="GO:0046342">
    <property type="term" value="P:CDP-diacylglycerol catabolic process"/>
    <property type="evidence" value="ECO:0007669"/>
    <property type="project" value="UniProtKB-UniPathway"/>
</dbReference>
<dbReference type="SUPFAM" id="SSF54197">
    <property type="entry name" value="HIT-like"/>
    <property type="match status" value="1"/>
</dbReference>
<dbReference type="EMBL" id="DAAGXW010000013">
    <property type="protein sequence ID" value="HAB5017452.1"/>
    <property type="molecule type" value="Genomic_DNA"/>
</dbReference>
<dbReference type="EMBL" id="DAAGQE010000017">
    <property type="protein sequence ID" value="HAB4100414.1"/>
    <property type="molecule type" value="Genomic_DNA"/>
</dbReference>
<keyword evidence="13" id="KW-0443">Lipid metabolism</keyword>
<evidence type="ECO:0000256" key="18">
    <source>
        <dbReference type="ARBA" id="ARBA00032892"/>
    </source>
</evidence>